<dbReference type="AlphaFoldDB" id="A0A6J2J8C4"/>
<evidence type="ECO:0000313" key="11">
    <source>
        <dbReference type="RefSeq" id="XP_028025392.1"/>
    </source>
</evidence>
<dbReference type="FunFam" id="3.40.309.10:FF:000003">
    <property type="entry name" value="Aldehyde dehydrogenase"/>
    <property type="match status" value="1"/>
</dbReference>
<dbReference type="SUPFAM" id="SSF53720">
    <property type="entry name" value="ALDH-like"/>
    <property type="match status" value="1"/>
</dbReference>
<dbReference type="InterPro" id="IPR029510">
    <property type="entry name" value="Ald_DH_CS_GLU"/>
</dbReference>
<keyword evidence="3" id="KW-0520">NAD</keyword>
<dbReference type="PANTHER" id="PTHR43570">
    <property type="entry name" value="ALDEHYDE DEHYDROGENASE"/>
    <property type="match status" value="1"/>
</dbReference>
<comment type="similarity">
    <text evidence="1 4 7">Belongs to the aldehyde dehydrogenase family.</text>
</comment>
<dbReference type="PANTHER" id="PTHR43570:SF16">
    <property type="entry name" value="ALDEHYDE DEHYDROGENASE TYPE III, ISOFORM Q"/>
    <property type="match status" value="1"/>
</dbReference>
<feature type="domain" description="Aldehyde dehydrogenase" evidence="9">
    <location>
        <begin position="29"/>
        <end position="477"/>
    </location>
</feature>
<evidence type="ECO:0000256" key="2">
    <source>
        <dbReference type="ARBA" id="ARBA00023002"/>
    </source>
</evidence>
<evidence type="ECO:0000256" key="3">
    <source>
        <dbReference type="ARBA" id="ARBA00023027"/>
    </source>
</evidence>
<keyword evidence="8" id="KW-0812">Transmembrane</keyword>
<dbReference type="PROSITE" id="PS00687">
    <property type="entry name" value="ALDEHYDE_DEHYDR_GLU"/>
    <property type="match status" value="1"/>
</dbReference>
<feature type="transmembrane region" description="Helical" evidence="8">
    <location>
        <begin position="520"/>
        <end position="538"/>
    </location>
</feature>
<evidence type="ECO:0000256" key="1">
    <source>
        <dbReference type="ARBA" id="ARBA00009986"/>
    </source>
</evidence>
<gene>
    <name evidence="11" type="primary">LOC114239410</name>
</gene>
<dbReference type="GO" id="GO:0004029">
    <property type="term" value="F:aldehyde dehydrogenase (NAD+) activity"/>
    <property type="evidence" value="ECO:0007669"/>
    <property type="project" value="TreeGrafter"/>
</dbReference>
<dbReference type="KEGG" id="bman:114239410"/>
<evidence type="ECO:0000256" key="4">
    <source>
        <dbReference type="PIRNR" id="PIRNR036492"/>
    </source>
</evidence>
<feature type="active site" evidence="5 6">
    <location>
        <position position="258"/>
    </location>
</feature>
<sequence length="557" mass="63562">MPLGEQVTENIHVIDIENNIDVTRNFNEVEIRQSVEEKSNPKVSAASREISIEQAVQKVRETYNSGVTRCLKWRRKQLRNLYRMYEENANLMLDVLYQDLRRSKTESLLLEIDYMKNDLKHVLYNLDLWTKPERPDRDFVNWLDQVFIYHDPYGVVLIIGAWNYPLALSLLPMAGAIAAGNAVIVKPSEISPASARFIVEYIPKYLDNDAVIIIEGGPQETTKLLSHRFDYIFYTGSTNIGKIIYASAAKHLTPVTLELGGKSPVYIDDTADLEMTVDRILWGKFINAGQTCIAPDYVLCTKEIQEKFIQKSKRILKKWFGDDPQKTPDYSRIVNNRHFSRLQAVLDASRHKIAIGGKYDPGDKFIDLTILTNVDVNDKIMEDEIFGPLLAICVVKDINEALKFINERGKPLVLYVFSSSEKVHKIFASHTSSGSICFNDTIVFTGVHTLPFGGVGSSGIGTYHGKMTYDTFTHRKSCLKRNFFSVGNKLSSLRNPPYNEWKLRIAREVMRKKNIPSFDFFWPVITFVIGCSITYYMLNMQKVQPEVLNGTNATIYS</sequence>
<dbReference type="InterPro" id="IPR015590">
    <property type="entry name" value="Aldehyde_DH_dom"/>
</dbReference>
<protein>
    <recommendedName>
        <fullName evidence="4">Aldehyde dehydrogenase</fullName>
    </recommendedName>
</protein>
<dbReference type="GO" id="GO:0006081">
    <property type="term" value="P:aldehyde metabolic process"/>
    <property type="evidence" value="ECO:0007669"/>
    <property type="project" value="InterPro"/>
</dbReference>
<organism evidence="10 11">
    <name type="scientific">Bombyx mandarina</name>
    <name type="common">Wild silk moth</name>
    <name type="synonym">Wild silkworm</name>
    <dbReference type="NCBI Taxonomy" id="7092"/>
    <lineage>
        <taxon>Eukaryota</taxon>
        <taxon>Metazoa</taxon>
        <taxon>Ecdysozoa</taxon>
        <taxon>Arthropoda</taxon>
        <taxon>Hexapoda</taxon>
        <taxon>Insecta</taxon>
        <taxon>Pterygota</taxon>
        <taxon>Neoptera</taxon>
        <taxon>Endopterygota</taxon>
        <taxon>Lepidoptera</taxon>
        <taxon>Glossata</taxon>
        <taxon>Ditrysia</taxon>
        <taxon>Bombycoidea</taxon>
        <taxon>Bombycidae</taxon>
        <taxon>Bombycinae</taxon>
        <taxon>Bombyx</taxon>
    </lineage>
</organism>
<evidence type="ECO:0000259" key="9">
    <source>
        <dbReference type="Pfam" id="PF00171"/>
    </source>
</evidence>
<accession>A0A6J2J8C4</accession>
<dbReference type="InterPro" id="IPR016160">
    <property type="entry name" value="Ald_DH_CS_CYS"/>
</dbReference>
<dbReference type="GO" id="GO:0005737">
    <property type="term" value="C:cytoplasm"/>
    <property type="evidence" value="ECO:0007669"/>
    <property type="project" value="TreeGrafter"/>
</dbReference>
<dbReference type="RefSeq" id="XP_028025392.1">
    <property type="nucleotide sequence ID" value="XM_028169591.1"/>
</dbReference>
<dbReference type="InterPro" id="IPR016161">
    <property type="entry name" value="Ald_DH/histidinol_DH"/>
</dbReference>
<proteinExistence type="inferred from homology"/>
<reference evidence="11" key="1">
    <citation type="submission" date="2025-08" db="UniProtKB">
        <authorList>
            <consortium name="RefSeq"/>
        </authorList>
    </citation>
    <scope>IDENTIFICATION</scope>
    <source>
        <tissue evidence="11">Silk gland</tissue>
    </source>
</reference>
<dbReference type="Gene3D" id="3.40.309.10">
    <property type="entry name" value="Aldehyde Dehydrogenase, Chain A, domain 2"/>
    <property type="match status" value="1"/>
</dbReference>
<evidence type="ECO:0000256" key="7">
    <source>
        <dbReference type="RuleBase" id="RU003345"/>
    </source>
</evidence>
<name>A0A6J2J8C4_BOMMA</name>
<keyword evidence="8" id="KW-1133">Transmembrane helix</keyword>
<dbReference type="InterPro" id="IPR016163">
    <property type="entry name" value="Ald_DH_C"/>
</dbReference>
<dbReference type="GeneID" id="114239410"/>
<dbReference type="PROSITE" id="PS00070">
    <property type="entry name" value="ALDEHYDE_DEHYDR_CYS"/>
    <property type="match status" value="1"/>
</dbReference>
<evidence type="ECO:0000313" key="10">
    <source>
        <dbReference type="Proteomes" id="UP000504629"/>
    </source>
</evidence>
<keyword evidence="8" id="KW-0472">Membrane</keyword>
<keyword evidence="2 4" id="KW-0560">Oxidoreductase</keyword>
<dbReference type="Proteomes" id="UP000504629">
    <property type="component" value="Unplaced"/>
</dbReference>
<dbReference type="InterPro" id="IPR016162">
    <property type="entry name" value="Ald_DH_N"/>
</dbReference>
<evidence type="ECO:0000256" key="6">
    <source>
        <dbReference type="PROSITE-ProRule" id="PRU10007"/>
    </source>
</evidence>
<dbReference type="InterPro" id="IPR012394">
    <property type="entry name" value="Aldehyde_DH_NAD(P)"/>
</dbReference>
<dbReference type="Pfam" id="PF00171">
    <property type="entry name" value="Aldedh"/>
    <property type="match status" value="1"/>
</dbReference>
<feature type="active site" evidence="5">
    <location>
        <position position="292"/>
    </location>
</feature>
<dbReference type="OrthoDB" id="440325at2759"/>
<evidence type="ECO:0000256" key="5">
    <source>
        <dbReference type="PIRSR" id="PIRSR036492-1"/>
    </source>
</evidence>
<dbReference type="Gene3D" id="3.40.605.10">
    <property type="entry name" value="Aldehyde Dehydrogenase, Chain A, domain 1"/>
    <property type="match status" value="1"/>
</dbReference>
<dbReference type="FunFam" id="3.40.605.10:FF:000004">
    <property type="entry name" value="Aldehyde dehydrogenase"/>
    <property type="match status" value="1"/>
</dbReference>
<evidence type="ECO:0000256" key="8">
    <source>
        <dbReference type="SAM" id="Phobius"/>
    </source>
</evidence>
<dbReference type="PIRSF" id="PIRSF036492">
    <property type="entry name" value="ALDH"/>
    <property type="match status" value="1"/>
</dbReference>
<keyword evidence="10" id="KW-1185">Reference proteome</keyword>